<gene>
    <name evidence="2" type="ORF">ABS768_05635</name>
</gene>
<evidence type="ECO:0000313" key="2">
    <source>
        <dbReference type="EMBL" id="MFL9836971.1"/>
    </source>
</evidence>
<keyword evidence="1" id="KW-0472">Membrane</keyword>
<comment type="caution">
    <text evidence="2">The sequence shown here is derived from an EMBL/GenBank/DDBJ whole genome shotgun (WGS) entry which is preliminary data.</text>
</comment>
<keyword evidence="3" id="KW-1185">Reference proteome</keyword>
<reference evidence="2 3" key="1">
    <citation type="submission" date="2024-06" db="EMBL/GenBank/DDBJ databases">
        <authorList>
            <person name="Kaempfer P."/>
            <person name="Viver T."/>
        </authorList>
    </citation>
    <scope>NUCLEOTIDE SEQUENCE [LARGE SCALE GENOMIC DNA]</scope>
    <source>
        <strain evidence="2 3">ST-75</strain>
    </source>
</reference>
<evidence type="ECO:0000313" key="3">
    <source>
        <dbReference type="Proteomes" id="UP001629059"/>
    </source>
</evidence>
<sequence length="151" mass="17771">MISDLLKNHYISYMTLVRFTIVSFVLCLGMMLFLLFKIGRFPVLDGLSLVVLGINIALQLWLNKRLGRVPFSWGFYGINILYLVYFLTTTRTFYDPFRSYTRMFEMLGLQSPQEIWIVFFSMSFYAFFTSALLELVIIALFLAKYREIKTS</sequence>
<feature type="transmembrane region" description="Helical" evidence="1">
    <location>
        <begin position="115"/>
        <end position="143"/>
    </location>
</feature>
<feature type="transmembrane region" description="Helical" evidence="1">
    <location>
        <begin position="74"/>
        <end position="94"/>
    </location>
</feature>
<keyword evidence="1" id="KW-0812">Transmembrane</keyword>
<dbReference type="Proteomes" id="UP001629059">
    <property type="component" value="Unassembled WGS sequence"/>
</dbReference>
<feature type="transmembrane region" description="Helical" evidence="1">
    <location>
        <begin position="16"/>
        <end position="36"/>
    </location>
</feature>
<protein>
    <submittedName>
        <fullName evidence="2">Uncharacterized protein</fullName>
    </submittedName>
</protein>
<name>A0ABW8YCC8_9FLAO</name>
<keyword evidence="1" id="KW-1133">Transmembrane helix</keyword>
<proteinExistence type="predicted"/>
<feature type="transmembrane region" description="Helical" evidence="1">
    <location>
        <begin position="43"/>
        <end position="62"/>
    </location>
</feature>
<organism evidence="2 3">
    <name type="scientific">Flavobacterium rhizophilum</name>
    <dbReference type="NCBI Taxonomy" id="3163296"/>
    <lineage>
        <taxon>Bacteria</taxon>
        <taxon>Pseudomonadati</taxon>
        <taxon>Bacteroidota</taxon>
        <taxon>Flavobacteriia</taxon>
        <taxon>Flavobacteriales</taxon>
        <taxon>Flavobacteriaceae</taxon>
        <taxon>Flavobacterium</taxon>
    </lineage>
</organism>
<evidence type="ECO:0000256" key="1">
    <source>
        <dbReference type="SAM" id="Phobius"/>
    </source>
</evidence>
<dbReference type="EMBL" id="JBELQB010000003">
    <property type="protein sequence ID" value="MFL9836971.1"/>
    <property type="molecule type" value="Genomic_DNA"/>
</dbReference>
<accession>A0ABW8YCC8</accession>